<evidence type="ECO:0000313" key="3">
    <source>
        <dbReference type="Proteomes" id="UP000199149"/>
    </source>
</evidence>
<reference evidence="3" key="1">
    <citation type="submission" date="2016-10" db="EMBL/GenBank/DDBJ databases">
        <authorList>
            <person name="Varghese N."/>
            <person name="Submissions S."/>
        </authorList>
    </citation>
    <scope>NUCLEOTIDE SEQUENCE [LARGE SCALE GENOMIC DNA]</scope>
    <source>
        <strain evidence="3">XJ109</strain>
    </source>
</reference>
<proteinExistence type="predicted"/>
<evidence type="ECO:0000313" key="2">
    <source>
        <dbReference type="EMBL" id="SFN09391.1"/>
    </source>
</evidence>
<gene>
    <name evidence="2" type="ORF">SAMN05421738_106176</name>
</gene>
<keyword evidence="3" id="KW-1185">Reference proteome</keyword>
<organism evidence="2 3">
    <name type="scientific">Algoriella xinjiangensis</name>
    <dbReference type="NCBI Taxonomy" id="684065"/>
    <lineage>
        <taxon>Bacteria</taxon>
        <taxon>Pseudomonadati</taxon>
        <taxon>Bacteroidota</taxon>
        <taxon>Flavobacteriia</taxon>
        <taxon>Flavobacteriales</taxon>
        <taxon>Weeksellaceae</taxon>
        <taxon>Algoriella</taxon>
    </lineage>
</organism>
<keyword evidence="1" id="KW-0812">Transmembrane</keyword>
<dbReference type="Proteomes" id="UP000199149">
    <property type="component" value="Unassembled WGS sequence"/>
</dbReference>
<feature type="transmembrane region" description="Helical" evidence="1">
    <location>
        <begin position="21"/>
        <end position="40"/>
    </location>
</feature>
<name>A0A1I4W706_9FLAO</name>
<dbReference type="EMBL" id="FOUZ01000006">
    <property type="protein sequence ID" value="SFN09391.1"/>
    <property type="molecule type" value="Genomic_DNA"/>
</dbReference>
<sequence length="41" mass="4370">MSTSRKNHVSKSGISLGGLRIKLVDILIAASIFVLLVVAMM</sequence>
<dbReference type="AlphaFoldDB" id="A0A1I4W706"/>
<dbReference type="STRING" id="684065.SAMN05421738_106176"/>
<keyword evidence="1" id="KW-0472">Membrane</keyword>
<protein>
    <submittedName>
        <fullName evidence="2">Uncharacterized protein</fullName>
    </submittedName>
</protein>
<accession>A0A1I4W706</accession>
<keyword evidence="1" id="KW-1133">Transmembrane helix</keyword>
<evidence type="ECO:0000256" key="1">
    <source>
        <dbReference type="SAM" id="Phobius"/>
    </source>
</evidence>
<dbReference type="RefSeq" id="WP_260562323.1">
    <property type="nucleotide sequence ID" value="NZ_FOUZ01000006.1"/>
</dbReference>